<proteinExistence type="predicted"/>
<reference evidence="2" key="1">
    <citation type="submission" date="2017-01" db="EMBL/GenBank/DDBJ databases">
        <authorList>
            <person name="Varghese N."/>
            <person name="Submissions S."/>
        </authorList>
    </citation>
    <scope>NUCLEOTIDE SEQUENCE [LARGE SCALE GENOMIC DNA]</scope>
    <source>
        <strain evidence="2">DSM 46698</strain>
    </source>
</reference>
<dbReference type="Proteomes" id="UP000186026">
    <property type="component" value="Unassembled WGS sequence"/>
</dbReference>
<evidence type="ECO:0000313" key="1">
    <source>
        <dbReference type="EMBL" id="SIT16815.1"/>
    </source>
</evidence>
<sequence length="78" mass="9047">MGYWFRMLEGYKVRKLGWAGWELEDWKIGLIGLEVGWFEGLKVGRLESWVGLVGNWKIELIKLIGLLSYWELGIGGMD</sequence>
<organism evidence="1 2">
    <name type="scientific">Belliella pelovolcani</name>
    <dbReference type="NCBI Taxonomy" id="529505"/>
    <lineage>
        <taxon>Bacteria</taxon>
        <taxon>Pseudomonadati</taxon>
        <taxon>Bacteroidota</taxon>
        <taxon>Cytophagia</taxon>
        <taxon>Cytophagales</taxon>
        <taxon>Cyclobacteriaceae</taxon>
        <taxon>Belliella</taxon>
    </lineage>
</organism>
<accession>A0A1N7Q1V9</accession>
<name>A0A1N7Q1V9_9BACT</name>
<dbReference type="AlphaFoldDB" id="A0A1N7Q1V9"/>
<gene>
    <name evidence="1" type="ORF">SAMN05421761_12510</name>
</gene>
<evidence type="ECO:0000313" key="2">
    <source>
        <dbReference type="Proteomes" id="UP000186026"/>
    </source>
</evidence>
<dbReference type="EMBL" id="FTOP01000025">
    <property type="protein sequence ID" value="SIT16815.1"/>
    <property type="molecule type" value="Genomic_DNA"/>
</dbReference>
<protein>
    <submittedName>
        <fullName evidence="1">Uncharacterized protein</fullName>
    </submittedName>
</protein>
<keyword evidence="2" id="KW-1185">Reference proteome</keyword>